<name>A0AB73U5I7_MYCCH</name>
<gene>
    <name evidence="1" type="ORF">FJK96_18215</name>
</gene>
<dbReference type="Proteomes" id="UP000317728">
    <property type="component" value="Chromosome"/>
</dbReference>
<sequence length="92" mass="9792">MTAGAPWEAQSLGSGVFRFINRSGRKLVMVVLSPFDGTEVVVNNGVSEDPHAVPRPVEAGASFEAVIRGAGVRVTATAPPEMTDVYWDFEVS</sequence>
<accession>A0AB73U5I7</accession>
<dbReference type="AlphaFoldDB" id="A0AB73U5I7"/>
<evidence type="ECO:0000313" key="1">
    <source>
        <dbReference type="EMBL" id="QDF71897.1"/>
    </source>
</evidence>
<dbReference type="RefSeq" id="WP_075908150.1">
    <property type="nucleotide sequence ID" value="NZ_CP041150.1"/>
</dbReference>
<organism evidence="1 2">
    <name type="scientific">Mycobacteroides chelonae</name>
    <name type="common">Mycobacterium chelonae</name>
    <dbReference type="NCBI Taxonomy" id="1774"/>
    <lineage>
        <taxon>Bacteria</taxon>
        <taxon>Bacillati</taxon>
        <taxon>Actinomycetota</taxon>
        <taxon>Actinomycetes</taxon>
        <taxon>Mycobacteriales</taxon>
        <taxon>Mycobacteriaceae</taxon>
        <taxon>Mycobacteroides</taxon>
    </lineage>
</organism>
<dbReference type="EMBL" id="CP041150">
    <property type="protein sequence ID" value="QDF71897.1"/>
    <property type="molecule type" value="Genomic_DNA"/>
</dbReference>
<proteinExistence type="predicted"/>
<evidence type="ECO:0000313" key="2">
    <source>
        <dbReference type="Proteomes" id="UP000317728"/>
    </source>
</evidence>
<reference evidence="1 2" key="1">
    <citation type="submission" date="2019-06" db="EMBL/GenBank/DDBJ databases">
        <title>Whole geneome sequnce of Mycobacteroides chelonae M77 isolated from bovine milk from Meghalaya, India.</title>
        <authorList>
            <person name="Vise E."/>
            <person name="Das S."/>
            <person name="Garg A."/>
            <person name="Ghatak S."/>
            <person name="Shakuntala I."/>
            <person name="Milton A.A.P."/>
            <person name="Karam A."/>
            <person name="Sanjukta R."/>
            <person name="Puro K."/>
            <person name="Sen A."/>
        </authorList>
    </citation>
    <scope>NUCLEOTIDE SEQUENCE [LARGE SCALE GENOMIC DNA]</scope>
    <source>
        <strain evidence="1 2">M77</strain>
    </source>
</reference>
<protein>
    <submittedName>
        <fullName evidence="1">Uncharacterized protein</fullName>
    </submittedName>
</protein>